<comment type="caution">
    <text evidence="1">The sequence shown here is derived from an EMBL/GenBank/DDBJ whole genome shotgun (WGS) entry which is preliminary data.</text>
</comment>
<dbReference type="Proteomes" id="UP001157502">
    <property type="component" value="Chromosome 35"/>
</dbReference>
<name>A0ACC2F3W4_DALPE</name>
<gene>
    <name evidence="1" type="ORF">DPEC_G00346830</name>
</gene>
<keyword evidence="2" id="KW-1185">Reference proteome</keyword>
<evidence type="ECO:0000313" key="1">
    <source>
        <dbReference type="EMBL" id="KAJ7986054.1"/>
    </source>
</evidence>
<proteinExistence type="predicted"/>
<dbReference type="EMBL" id="CM055762">
    <property type="protein sequence ID" value="KAJ7986054.1"/>
    <property type="molecule type" value="Genomic_DNA"/>
</dbReference>
<sequence>MALKDRKTCAKAAKESIQTQSSHQNSGIRAQRLGPGAQGPLSGDSSAYCPSPKPSTLGLHRPVETREGAEDSQTLRMLKSDDQHEALPVRQPQHKESLLLARSLLGMSVFKQPPRPPFCSVH</sequence>
<reference evidence="1" key="1">
    <citation type="submission" date="2021-05" db="EMBL/GenBank/DDBJ databases">
        <authorList>
            <person name="Pan Q."/>
            <person name="Jouanno E."/>
            <person name="Zahm M."/>
            <person name="Klopp C."/>
            <person name="Cabau C."/>
            <person name="Louis A."/>
            <person name="Berthelot C."/>
            <person name="Parey E."/>
            <person name="Roest Crollius H."/>
            <person name="Montfort J."/>
            <person name="Robinson-Rechavi M."/>
            <person name="Bouchez O."/>
            <person name="Lampietro C."/>
            <person name="Lopez Roques C."/>
            <person name="Donnadieu C."/>
            <person name="Postlethwait J."/>
            <person name="Bobe J."/>
            <person name="Dillon D."/>
            <person name="Chandos A."/>
            <person name="von Hippel F."/>
            <person name="Guiguen Y."/>
        </authorList>
    </citation>
    <scope>NUCLEOTIDE SEQUENCE</scope>
    <source>
        <strain evidence="1">YG-Jan2019</strain>
    </source>
</reference>
<protein>
    <submittedName>
        <fullName evidence="1">Uncharacterized protein</fullName>
    </submittedName>
</protein>
<accession>A0ACC2F3W4</accession>
<evidence type="ECO:0000313" key="2">
    <source>
        <dbReference type="Proteomes" id="UP001157502"/>
    </source>
</evidence>
<organism evidence="1 2">
    <name type="scientific">Dallia pectoralis</name>
    <name type="common">Alaska blackfish</name>
    <dbReference type="NCBI Taxonomy" id="75939"/>
    <lineage>
        <taxon>Eukaryota</taxon>
        <taxon>Metazoa</taxon>
        <taxon>Chordata</taxon>
        <taxon>Craniata</taxon>
        <taxon>Vertebrata</taxon>
        <taxon>Euteleostomi</taxon>
        <taxon>Actinopterygii</taxon>
        <taxon>Neopterygii</taxon>
        <taxon>Teleostei</taxon>
        <taxon>Protacanthopterygii</taxon>
        <taxon>Esociformes</taxon>
        <taxon>Umbridae</taxon>
        <taxon>Dallia</taxon>
    </lineage>
</organism>